<name>A0A8S9QA47_BRACR</name>
<gene>
    <name evidence="1" type="ORF">F2Q69_00023674</name>
</gene>
<dbReference type="EMBL" id="QGKX02001290">
    <property type="protein sequence ID" value="KAF3536512.1"/>
    <property type="molecule type" value="Genomic_DNA"/>
</dbReference>
<sequence length="314" mass="35198">MSSLFSLFKKKVFEAMVVSLGRSSSLQSIKGMSQLCPKLKPFKKKAFILFLKLETWSCEERWNLLCCGVKEEVMTTRRRSWVTIHLSYPLDSWPVIKEAQGTSSGSLVDAIESCLMLRNEMLARFGYDCARMLETVHMMCSLSIINPSRRGRLYPLGMVAGVYVDTQGEWSSPKSRGDRLIEAHFKLGPILNPSLRRGANRSGGKKKVTQQASVRCLESGLRYLLSAMVHMMCSLSIINPSRRGRLYPLGMVDGVYVDTQGEWSSPKSGGDRLIEAHFKLGPILNPSLRRGAKYLTWILNEEGVILPDGDGEKP</sequence>
<protein>
    <submittedName>
        <fullName evidence="1">Uncharacterized protein</fullName>
    </submittedName>
</protein>
<evidence type="ECO:0000313" key="2">
    <source>
        <dbReference type="Proteomes" id="UP000712600"/>
    </source>
</evidence>
<dbReference type="AlphaFoldDB" id="A0A8S9QA47"/>
<dbReference type="Proteomes" id="UP000712600">
    <property type="component" value="Unassembled WGS sequence"/>
</dbReference>
<proteinExistence type="predicted"/>
<reference evidence="1" key="1">
    <citation type="submission" date="2019-12" db="EMBL/GenBank/DDBJ databases">
        <title>Genome sequencing and annotation of Brassica cretica.</title>
        <authorList>
            <person name="Studholme D.J."/>
            <person name="Sarris P."/>
        </authorList>
    </citation>
    <scope>NUCLEOTIDE SEQUENCE</scope>
    <source>
        <strain evidence="1">PFS-109/04</strain>
        <tissue evidence="1">Leaf</tissue>
    </source>
</reference>
<comment type="caution">
    <text evidence="1">The sequence shown here is derived from an EMBL/GenBank/DDBJ whole genome shotgun (WGS) entry which is preliminary data.</text>
</comment>
<accession>A0A8S9QA47</accession>
<evidence type="ECO:0000313" key="1">
    <source>
        <dbReference type="EMBL" id="KAF3536512.1"/>
    </source>
</evidence>
<organism evidence="1 2">
    <name type="scientific">Brassica cretica</name>
    <name type="common">Mustard</name>
    <dbReference type="NCBI Taxonomy" id="69181"/>
    <lineage>
        <taxon>Eukaryota</taxon>
        <taxon>Viridiplantae</taxon>
        <taxon>Streptophyta</taxon>
        <taxon>Embryophyta</taxon>
        <taxon>Tracheophyta</taxon>
        <taxon>Spermatophyta</taxon>
        <taxon>Magnoliopsida</taxon>
        <taxon>eudicotyledons</taxon>
        <taxon>Gunneridae</taxon>
        <taxon>Pentapetalae</taxon>
        <taxon>rosids</taxon>
        <taxon>malvids</taxon>
        <taxon>Brassicales</taxon>
        <taxon>Brassicaceae</taxon>
        <taxon>Brassiceae</taxon>
        <taxon>Brassica</taxon>
    </lineage>
</organism>